<accession>A0A8K0V6F8</accession>
<feature type="region of interest" description="Disordered" evidence="1">
    <location>
        <begin position="20"/>
        <end position="44"/>
    </location>
</feature>
<protein>
    <submittedName>
        <fullName evidence="2">Uncharacterized protein</fullName>
    </submittedName>
</protein>
<keyword evidence="3" id="KW-1185">Reference proteome</keyword>
<name>A0A8K0V6F8_9ENTR</name>
<dbReference type="EMBL" id="JAEPBH010000013">
    <property type="protein sequence ID" value="MBK4715015.1"/>
    <property type="molecule type" value="Genomic_DNA"/>
</dbReference>
<comment type="caution">
    <text evidence="2">The sequence shown here is derived from an EMBL/GenBank/DDBJ whole genome shotgun (WGS) entry which is preliminary data.</text>
</comment>
<dbReference type="RefSeq" id="WP_238713249.1">
    <property type="nucleotide sequence ID" value="NZ_JAEPBH010000013.1"/>
</dbReference>
<gene>
    <name evidence="2" type="ORF">JJB97_06660</name>
</gene>
<reference evidence="2" key="1">
    <citation type="submission" date="2021-01" db="EMBL/GenBank/DDBJ databases">
        <title>Intestinitalea alba gen. nov., sp. nov., a novel genus of the family Enterobacteriaceae, isolated from the gut of the plastic-eating mealworm Tenebrio molitor L.</title>
        <authorList>
            <person name="Yang Y."/>
        </authorList>
    </citation>
    <scope>NUCLEOTIDE SEQUENCE</scope>
    <source>
        <strain evidence="2">BIT-L3</strain>
    </source>
</reference>
<evidence type="ECO:0000313" key="3">
    <source>
        <dbReference type="Proteomes" id="UP000659047"/>
    </source>
</evidence>
<evidence type="ECO:0000256" key="1">
    <source>
        <dbReference type="SAM" id="MobiDB-lite"/>
    </source>
</evidence>
<dbReference type="AlphaFoldDB" id="A0A8K0V6F8"/>
<organism evidence="2 3">
    <name type="scientific">Tenebrionibacter intestinalis</name>
    <dbReference type="NCBI Taxonomy" id="2799638"/>
    <lineage>
        <taxon>Bacteria</taxon>
        <taxon>Pseudomonadati</taxon>
        <taxon>Pseudomonadota</taxon>
        <taxon>Gammaproteobacteria</taxon>
        <taxon>Enterobacterales</taxon>
        <taxon>Enterobacteriaceae</taxon>
        <taxon>Tenebrionibacter/Tenebrionicola group</taxon>
        <taxon>Tenebrionibacter</taxon>
    </lineage>
</organism>
<dbReference type="Proteomes" id="UP000659047">
    <property type="component" value="Unassembled WGS sequence"/>
</dbReference>
<evidence type="ECO:0000313" key="2">
    <source>
        <dbReference type="EMBL" id="MBK4715015.1"/>
    </source>
</evidence>
<proteinExistence type="predicted"/>
<sequence>MMTTQEKALALFTWKSAIPAPSGHSGGETGEIKGETMGGPIFGRPQPRLYEPVIAQLSWRNHKAPQRRESMLLLRNSLFFEASTWLKQRQRCTYW</sequence>